<keyword evidence="4" id="KW-1185">Reference proteome</keyword>
<dbReference type="PROSITE" id="PS50894">
    <property type="entry name" value="HPT"/>
    <property type="match status" value="1"/>
</dbReference>
<reference evidence="3" key="1">
    <citation type="submission" date="2023-09" db="EMBL/GenBank/DDBJ databases">
        <authorList>
            <consortium name="CW5 consortium"/>
            <person name="Lu C.-W."/>
        </authorList>
    </citation>
    <scope>NUCLEOTIDE SEQUENCE</scope>
    <source>
        <strain evidence="3">KPS</strain>
    </source>
</reference>
<protein>
    <submittedName>
        <fullName evidence="3">Hpt domain-containing protein</fullName>
    </submittedName>
</protein>
<gene>
    <name evidence="3" type="ORF">KPS_001223</name>
</gene>
<evidence type="ECO:0000313" key="4">
    <source>
        <dbReference type="Proteomes" id="UP001180616"/>
    </source>
</evidence>
<feature type="domain" description="HPt" evidence="2">
    <location>
        <begin position="100"/>
        <end position="193"/>
    </location>
</feature>
<dbReference type="InterPro" id="IPR036641">
    <property type="entry name" value="HPT_dom_sf"/>
</dbReference>
<proteinExistence type="predicted"/>
<accession>A0ABY9R5X9</accession>
<evidence type="ECO:0000313" key="3">
    <source>
        <dbReference type="EMBL" id="WMW66622.1"/>
    </source>
</evidence>
<dbReference type="EMBL" id="CP133659">
    <property type="protein sequence ID" value="WMW66622.1"/>
    <property type="molecule type" value="Genomic_DNA"/>
</dbReference>
<dbReference type="Proteomes" id="UP001180616">
    <property type="component" value="Chromosome"/>
</dbReference>
<dbReference type="SUPFAM" id="SSF47226">
    <property type="entry name" value="Histidine-containing phosphotransfer domain, HPT domain"/>
    <property type="match status" value="1"/>
</dbReference>
<evidence type="ECO:0000259" key="2">
    <source>
        <dbReference type="PROSITE" id="PS50894"/>
    </source>
</evidence>
<dbReference type="RefSeq" id="WP_309542486.1">
    <property type="nucleotide sequence ID" value="NZ_CP133659.1"/>
</dbReference>
<name>A0ABY9R5X9_9BACT</name>
<organism evidence="3 4">
    <name type="scientific">Nitratidesulfovibrio liaohensis</name>
    <dbReference type="NCBI Taxonomy" id="2604158"/>
    <lineage>
        <taxon>Bacteria</taxon>
        <taxon>Pseudomonadati</taxon>
        <taxon>Thermodesulfobacteriota</taxon>
        <taxon>Desulfovibrionia</taxon>
        <taxon>Desulfovibrionales</taxon>
        <taxon>Desulfovibrionaceae</taxon>
        <taxon>Nitratidesulfovibrio</taxon>
    </lineage>
</organism>
<dbReference type="InterPro" id="IPR008207">
    <property type="entry name" value="Sig_transdc_His_kin_Hpt_dom"/>
</dbReference>
<dbReference type="Pfam" id="PF01627">
    <property type="entry name" value="Hpt"/>
    <property type="match status" value="1"/>
</dbReference>
<sequence>MPVPVPLLVVRLVGVGAAVPSGWENAQVVEVRPRDVDEEDVPAAVQPHGTETSGPAHASGYVDLADVALALARCGQLRRVAEPGMPPGQRLSGAALIAAMPEMLRPLLPGVWRTAEALTGQAGDALLAGDMAQLARVAHTVRGMAANYAMPEWAACAAALECSARYADRDTASDALAWLRAALSALSVLLGQSGQPNQPGQSVQSGQPG</sequence>
<feature type="modified residue" description="Phosphohistidine" evidence="1">
    <location>
        <position position="139"/>
    </location>
</feature>
<keyword evidence="1" id="KW-0597">Phosphoprotein</keyword>
<dbReference type="Gene3D" id="1.20.120.160">
    <property type="entry name" value="HPT domain"/>
    <property type="match status" value="1"/>
</dbReference>
<evidence type="ECO:0000256" key="1">
    <source>
        <dbReference type="PROSITE-ProRule" id="PRU00110"/>
    </source>
</evidence>